<name>A0A832XM34_9ARCH</name>
<dbReference type="InterPro" id="IPR029044">
    <property type="entry name" value="Nucleotide-diphossugar_trans"/>
</dbReference>
<accession>A0A832XM34</accession>
<dbReference type="PANTHER" id="PTHR10859">
    <property type="entry name" value="GLYCOSYL TRANSFERASE"/>
    <property type="match status" value="1"/>
</dbReference>
<proteinExistence type="predicted"/>
<comment type="caution">
    <text evidence="2">The sequence shown here is derived from an EMBL/GenBank/DDBJ whole genome shotgun (WGS) entry which is preliminary data.</text>
</comment>
<organism evidence="2 3">
    <name type="scientific">Candidatus Naiadarchaeum limnaeum</name>
    <dbReference type="NCBI Taxonomy" id="2756139"/>
    <lineage>
        <taxon>Archaea</taxon>
        <taxon>Candidatus Undinarchaeota</taxon>
        <taxon>Candidatus Undinarchaeia</taxon>
        <taxon>Candidatus Naiadarchaeales</taxon>
        <taxon>Candidatus Naiadarchaeaceae</taxon>
        <taxon>Candidatus Naiadarchaeum</taxon>
    </lineage>
</organism>
<dbReference type="Gene3D" id="3.90.550.10">
    <property type="entry name" value="Spore Coat Polysaccharide Biosynthesis Protein SpsA, Chain A"/>
    <property type="match status" value="1"/>
</dbReference>
<evidence type="ECO:0000313" key="2">
    <source>
        <dbReference type="EMBL" id="HIK00683.1"/>
    </source>
</evidence>
<sequence>MKKPKHFSIIIPAHNEERRIKRTLERFYKFFSKKYKIEIIVVCDGNSDKTESIVQEFAAKRKNIKLLTFPTRLGKGGGILKGIKAARGDIIGYVDADSATRPQDYNKIFQTLITKNLDGAVASRYLKESKILIEQPLYRIFLSRGWNLIVHTLFQIPFTDTQCGAKIFTAKALEFVVPKMETYGFEFDVELLWRMQRSGFRINEVPITWEHKEQSKFVVSDIIGMLIRLIRVRLS</sequence>
<dbReference type="GO" id="GO:0016740">
    <property type="term" value="F:transferase activity"/>
    <property type="evidence" value="ECO:0007669"/>
    <property type="project" value="UniProtKB-KW"/>
</dbReference>
<keyword evidence="3" id="KW-1185">Reference proteome</keyword>
<evidence type="ECO:0000313" key="3">
    <source>
        <dbReference type="Proteomes" id="UP000646946"/>
    </source>
</evidence>
<feature type="domain" description="Glycosyltransferase 2-like" evidence="1">
    <location>
        <begin position="8"/>
        <end position="173"/>
    </location>
</feature>
<dbReference type="Pfam" id="PF00535">
    <property type="entry name" value="Glycos_transf_2"/>
    <property type="match status" value="1"/>
</dbReference>
<dbReference type="EMBL" id="DVAB01000033">
    <property type="protein sequence ID" value="HIK00683.1"/>
    <property type="molecule type" value="Genomic_DNA"/>
</dbReference>
<dbReference type="Proteomes" id="UP000646946">
    <property type="component" value="Unassembled WGS sequence"/>
</dbReference>
<evidence type="ECO:0000259" key="1">
    <source>
        <dbReference type="Pfam" id="PF00535"/>
    </source>
</evidence>
<reference evidence="2 3" key="1">
    <citation type="journal article" name="Nat. Commun.">
        <title>Undinarchaeota illuminate DPANN phylogeny and the impact of gene transfer on archaeal evolution.</title>
        <authorList>
            <person name="Dombrowski N."/>
            <person name="Williams T.A."/>
            <person name="Sun J."/>
            <person name="Woodcroft B.J."/>
            <person name="Lee J.H."/>
            <person name="Minh B.Q."/>
            <person name="Rinke C."/>
            <person name="Spang A."/>
        </authorList>
    </citation>
    <scope>NUCLEOTIDE SEQUENCE [LARGE SCALE GENOMIC DNA]</scope>
    <source>
        <strain evidence="2">MAG_bin1129</strain>
    </source>
</reference>
<dbReference type="InterPro" id="IPR001173">
    <property type="entry name" value="Glyco_trans_2-like"/>
</dbReference>
<dbReference type="PANTHER" id="PTHR10859:SF91">
    <property type="entry name" value="DOLICHYL-PHOSPHATE BETA-GLUCOSYLTRANSFERASE"/>
    <property type="match status" value="1"/>
</dbReference>
<dbReference type="AlphaFoldDB" id="A0A832XM34"/>
<gene>
    <name evidence="2" type="ORF">H1016_04035</name>
</gene>
<protein>
    <submittedName>
        <fullName evidence="2">Glycosyltransferase</fullName>
    </submittedName>
</protein>
<dbReference type="SUPFAM" id="SSF53448">
    <property type="entry name" value="Nucleotide-diphospho-sugar transferases"/>
    <property type="match status" value="1"/>
</dbReference>
<dbReference type="GO" id="GO:0006487">
    <property type="term" value="P:protein N-linked glycosylation"/>
    <property type="evidence" value="ECO:0007669"/>
    <property type="project" value="TreeGrafter"/>
</dbReference>